<dbReference type="GO" id="GO:0005262">
    <property type="term" value="F:calcium channel activity"/>
    <property type="evidence" value="ECO:0007669"/>
    <property type="project" value="UniProtKB-UniRule"/>
</dbReference>
<sequence length="406" mass="46484">FLLNRSFGRLRTFGDVGSPAAFSPPGRLLRCPSLRYGNMATGSVLSRSNVFLVTDINRVLSLTCLNFITADDKGRTWVKRPIRQCRHYCASAKLPKDKSIQRCLVMEYKRGLPQVRVPLPTADQECLFTLRPVSNTVGDFLDMIKKEDQAIGSVSVSTKEGVRIASSNAIEDLILEDFKLSINNKDFIVKAPERSEKIEDLERLSDVKMLVNQLYAALNVNEHVVRKERVLAECLAKLQIELEPLEKQKMELDARASRKTNVMTWMGLGLMSVQFGILARLTWWEYSWDIMEPVTYFVTYGTAMAGYAYYVLTKQEYVLPDVRDRQHLIDVHRRANKIGLNLEEYNRLKSKVTQVEMDLRRLRDPLNPFIPPPTYTSPIDPLSTSLSKLQRTKDGILAFINNFRKK</sequence>
<evidence type="ECO:0000256" key="11">
    <source>
        <dbReference type="ARBA" id="ARBA00023128"/>
    </source>
</evidence>
<feature type="non-terminal residue" evidence="17">
    <location>
        <position position="1"/>
    </location>
</feature>
<dbReference type="Pfam" id="PF04678">
    <property type="entry name" value="MCU"/>
    <property type="match status" value="1"/>
</dbReference>
<evidence type="ECO:0000256" key="7">
    <source>
        <dbReference type="ARBA" id="ARBA00022792"/>
    </source>
</evidence>
<keyword evidence="4 15" id="KW-0109">Calcium transport</keyword>
<dbReference type="AlphaFoldDB" id="A0A146LJT1"/>
<feature type="transmembrane region" description="Helical" evidence="15">
    <location>
        <begin position="294"/>
        <end position="312"/>
    </location>
</feature>
<evidence type="ECO:0000256" key="15">
    <source>
        <dbReference type="RuleBase" id="RU367035"/>
    </source>
</evidence>
<comment type="subcellular location">
    <subcellularLocation>
        <location evidence="1 15">Mitochondrion inner membrane</location>
        <topology evidence="1 15">Multi-pass membrane protein</topology>
    </subcellularLocation>
</comment>
<name>A0A146LJT1_LYGHE</name>
<dbReference type="GO" id="GO:0036444">
    <property type="term" value="P:calcium import into the mitochondrion"/>
    <property type="evidence" value="ECO:0007669"/>
    <property type="project" value="TreeGrafter"/>
</dbReference>
<comment type="similarity">
    <text evidence="2 15">Belongs to the MCU (TC 1.A.77) family.</text>
</comment>
<keyword evidence="13 15" id="KW-0407">Ion channel</keyword>
<accession>A0A146LJT1</accession>
<comment type="domain">
    <text evidence="15">The selectivity filter, in which calcium ions are arranged in single file, is composed of two acidic rings separated by one helical turn along the central axis of the channel pore.</text>
</comment>
<keyword evidence="8 15" id="KW-0106">Calcium</keyword>
<proteinExistence type="inferred from homology"/>
<reference evidence="17" key="1">
    <citation type="journal article" date="2016" name="Gigascience">
        <title>De novo construction of an expanded transcriptome assembly for the western tarnished plant bug, Lygus hesperus.</title>
        <authorList>
            <person name="Tassone E.E."/>
            <person name="Geib S.M."/>
            <person name="Hall B."/>
            <person name="Fabrick J.A."/>
            <person name="Brent C.S."/>
            <person name="Hull J.J."/>
        </authorList>
    </citation>
    <scope>NUCLEOTIDE SEQUENCE</scope>
</reference>
<evidence type="ECO:0000256" key="1">
    <source>
        <dbReference type="ARBA" id="ARBA00004448"/>
    </source>
</evidence>
<evidence type="ECO:0000313" key="17">
    <source>
        <dbReference type="EMBL" id="JAQ08258.1"/>
    </source>
</evidence>
<evidence type="ECO:0000256" key="5">
    <source>
        <dbReference type="ARBA" id="ARBA00022673"/>
    </source>
</evidence>
<keyword evidence="7 15" id="KW-0999">Mitochondrion inner membrane</keyword>
<comment type="catalytic activity">
    <reaction evidence="14">
        <text>Ca(2+)(in) = Ca(2+)(out)</text>
        <dbReference type="Rhea" id="RHEA:29671"/>
        <dbReference type="ChEBI" id="CHEBI:29108"/>
    </reaction>
</comment>
<evidence type="ECO:0000256" key="9">
    <source>
        <dbReference type="ARBA" id="ARBA00022989"/>
    </source>
</evidence>
<evidence type="ECO:0000256" key="14">
    <source>
        <dbReference type="ARBA" id="ARBA00036634"/>
    </source>
</evidence>
<dbReference type="InterPro" id="IPR039055">
    <property type="entry name" value="MCU_fam"/>
</dbReference>
<dbReference type="GO" id="GO:0015292">
    <property type="term" value="F:uniporter activity"/>
    <property type="evidence" value="ECO:0007669"/>
    <property type="project" value="UniProtKB-UniRule"/>
</dbReference>
<evidence type="ECO:0000256" key="12">
    <source>
        <dbReference type="ARBA" id="ARBA00023136"/>
    </source>
</evidence>
<keyword evidence="5 15" id="KW-0107">Calcium channel</keyword>
<keyword evidence="3 15" id="KW-0813">Transport</keyword>
<gene>
    <name evidence="17" type="primary">mcu_0</name>
    <name evidence="17" type="ORF">g.67401</name>
</gene>
<dbReference type="PANTHER" id="PTHR13462">
    <property type="entry name" value="CALCIUM UNIPORTER PROTEIN, MITOCHONDRIAL"/>
    <property type="match status" value="1"/>
</dbReference>
<evidence type="ECO:0000256" key="10">
    <source>
        <dbReference type="ARBA" id="ARBA00023065"/>
    </source>
</evidence>
<dbReference type="EMBL" id="GDHC01010371">
    <property type="protein sequence ID" value="JAQ08258.1"/>
    <property type="molecule type" value="Transcribed_RNA"/>
</dbReference>
<evidence type="ECO:0000256" key="2">
    <source>
        <dbReference type="ARBA" id="ARBA00005653"/>
    </source>
</evidence>
<keyword evidence="6 15" id="KW-0812">Transmembrane</keyword>
<dbReference type="GO" id="GO:1990246">
    <property type="term" value="C:uniplex complex"/>
    <property type="evidence" value="ECO:0007669"/>
    <property type="project" value="TreeGrafter"/>
</dbReference>
<keyword evidence="11 15" id="KW-0496">Mitochondrion</keyword>
<comment type="function">
    <text evidence="15">Mitochondrial inner membrane calcium uniporter that mediates calcium uptake into mitochondria. Mitochondrial calcium homeostasis plays key roles in cellular physiology and regulates cell bioenergetics, cytoplasmic calcium signals and activation of cell death pathways.</text>
</comment>
<evidence type="ECO:0000256" key="6">
    <source>
        <dbReference type="ARBA" id="ARBA00022692"/>
    </source>
</evidence>
<evidence type="ECO:0000259" key="16">
    <source>
        <dbReference type="Pfam" id="PF04678"/>
    </source>
</evidence>
<keyword evidence="10 15" id="KW-0406">Ion transport</keyword>
<dbReference type="InterPro" id="IPR006769">
    <property type="entry name" value="MCU_C"/>
</dbReference>
<organism evidence="17">
    <name type="scientific">Lygus hesperus</name>
    <name type="common">Western plant bug</name>
    <dbReference type="NCBI Taxonomy" id="30085"/>
    <lineage>
        <taxon>Eukaryota</taxon>
        <taxon>Metazoa</taxon>
        <taxon>Ecdysozoa</taxon>
        <taxon>Arthropoda</taxon>
        <taxon>Hexapoda</taxon>
        <taxon>Insecta</taxon>
        <taxon>Pterygota</taxon>
        <taxon>Neoptera</taxon>
        <taxon>Paraneoptera</taxon>
        <taxon>Hemiptera</taxon>
        <taxon>Heteroptera</taxon>
        <taxon>Panheteroptera</taxon>
        <taxon>Cimicomorpha</taxon>
        <taxon>Miridae</taxon>
        <taxon>Mirini</taxon>
        <taxon>Lygus</taxon>
    </lineage>
</organism>
<keyword evidence="9 15" id="KW-1133">Transmembrane helix</keyword>
<feature type="transmembrane region" description="Helical" evidence="15">
    <location>
        <begin position="262"/>
        <end position="282"/>
    </location>
</feature>
<evidence type="ECO:0000256" key="3">
    <source>
        <dbReference type="ARBA" id="ARBA00022448"/>
    </source>
</evidence>
<dbReference type="GO" id="GO:0051560">
    <property type="term" value="P:mitochondrial calcium ion homeostasis"/>
    <property type="evidence" value="ECO:0007669"/>
    <property type="project" value="UniProtKB-UniRule"/>
</dbReference>
<keyword evidence="12 15" id="KW-0472">Membrane</keyword>
<dbReference type="PANTHER" id="PTHR13462:SF10">
    <property type="entry name" value="CALCIUM UNIPORTER PROTEIN, MITOCHONDRIAL"/>
    <property type="match status" value="1"/>
</dbReference>
<evidence type="ECO:0000256" key="4">
    <source>
        <dbReference type="ARBA" id="ARBA00022568"/>
    </source>
</evidence>
<protein>
    <recommendedName>
        <fullName evidence="15">Calcium uniporter protein</fullName>
    </recommendedName>
</protein>
<feature type="domain" description="Calcium uniporter protein C-terminal" evidence="16">
    <location>
        <begin position="147"/>
        <end position="348"/>
    </location>
</feature>
<evidence type="ECO:0000256" key="13">
    <source>
        <dbReference type="ARBA" id="ARBA00023303"/>
    </source>
</evidence>
<evidence type="ECO:0000256" key="8">
    <source>
        <dbReference type="ARBA" id="ARBA00022837"/>
    </source>
</evidence>